<keyword evidence="2" id="KW-1185">Reference proteome</keyword>
<dbReference type="InterPro" id="IPR004027">
    <property type="entry name" value="SEC_C_motif"/>
</dbReference>
<sequence>MAWSGKWLSQGIADPRQLFTVLDWPQRSGHSMLVTYGSPAEKLVLPEERFDLKRGRSGSAGFRPKNSHRRDELYYCSTFSYFTNRRCCFGIITFGLVLKIKFLKLNYNFKYLNTMKQDEIINEIEEMTSNYNFINLIVMIIFRDFVGTIESLSNYDRNKNLNYNELSYLIGLWIKNAKNNKKIDINLNKQIPIVYDLMYRLHRTFLPDLSALFEDSNNHKDTSDLMLQKDPLREAFFYGPCGAYDYQYSTNSFNKYKYDIEWIKKEKGFNLDSLNSFFLNIKNTINVKINILKKDRKKRYSINEMLGCLIMTHEELVGANVDFDLIAQCFTCELEGGYNKSLRLVGDFNEFSVKPIIKLGKKFFIPMPFFLAESIYDSPFYWMVTDKKYFSTCTTNRGKIAEEIVYDLLIDKFNHSDVFKSIKIKKDKSQTDVSDIDVMAINNEDLLLFQIKSKRITSLARQGDVEKLKEDFKKAVEDAFVQGIECSKAIYNYENYNFLNSDGVDIREKLKSVKNIYVICALLEVFPAIPHLSQFLLYEKYAESGVCINVFDLEIICKLLKTPKKIIDYFSKRINNCRHYYADSEMSFLGFYINHDLKKRTEYDVCVIDNAYAGNIDKIYYSENQNEKIYNTIPKIIESRKQIGRNDPCPCGSGQKFKKCHGK</sequence>
<evidence type="ECO:0000313" key="1">
    <source>
        <dbReference type="EMBL" id="PQA59162.1"/>
    </source>
</evidence>
<evidence type="ECO:0008006" key="3">
    <source>
        <dbReference type="Google" id="ProtNLM"/>
    </source>
</evidence>
<reference evidence="2" key="1">
    <citation type="submission" date="2018-02" db="EMBL/GenBank/DDBJ databases">
        <title>Genome sequencing of Solimonas sp. HR-BB.</title>
        <authorList>
            <person name="Lee Y."/>
            <person name="Jeon C.O."/>
        </authorList>
    </citation>
    <scope>NUCLEOTIDE SEQUENCE [LARGE SCALE GENOMIC DNA]</scope>
    <source>
        <strain evidence="2">HR-U</strain>
    </source>
</reference>
<dbReference type="SUPFAM" id="SSF103642">
    <property type="entry name" value="Sec-C motif"/>
    <property type="match status" value="1"/>
</dbReference>
<comment type="caution">
    <text evidence="1">The sequence shown here is derived from an EMBL/GenBank/DDBJ whole genome shotgun (WGS) entry which is preliminary data.</text>
</comment>
<dbReference type="EMBL" id="PTRA01000001">
    <property type="protein sequence ID" value="PQA59162.1"/>
    <property type="molecule type" value="Genomic_DNA"/>
</dbReference>
<evidence type="ECO:0000313" key="2">
    <source>
        <dbReference type="Proteomes" id="UP000239590"/>
    </source>
</evidence>
<gene>
    <name evidence="1" type="ORF">C5O19_05765</name>
</gene>
<name>A0A2S7IN57_9BACT</name>
<protein>
    <recommendedName>
        <fullName evidence="3">Preprotein translocase subunit SecA</fullName>
    </recommendedName>
</protein>
<dbReference type="Gene3D" id="3.10.450.50">
    <property type="match status" value="1"/>
</dbReference>
<dbReference type="Pfam" id="PF02810">
    <property type="entry name" value="SEC-C"/>
    <property type="match status" value="1"/>
</dbReference>
<proteinExistence type="predicted"/>
<dbReference type="Proteomes" id="UP000239590">
    <property type="component" value="Unassembled WGS sequence"/>
</dbReference>
<accession>A0A2S7IN57</accession>
<organism evidence="1 2">
    <name type="scientific">Siphonobacter curvatus</name>
    <dbReference type="NCBI Taxonomy" id="2094562"/>
    <lineage>
        <taxon>Bacteria</taxon>
        <taxon>Pseudomonadati</taxon>
        <taxon>Bacteroidota</taxon>
        <taxon>Cytophagia</taxon>
        <taxon>Cytophagales</taxon>
        <taxon>Cytophagaceae</taxon>
        <taxon>Siphonobacter</taxon>
    </lineage>
</organism>
<dbReference type="AlphaFoldDB" id="A0A2S7IN57"/>